<organism evidence="1 2">
    <name type="scientific">Candidatus Endonucleibacter bathymodioli</name>
    <dbReference type="NCBI Taxonomy" id="539814"/>
    <lineage>
        <taxon>Bacteria</taxon>
        <taxon>Pseudomonadati</taxon>
        <taxon>Pseudomonadota</taxon>
        <taxon>Gammaproteobacteria</taxon>
        <taxon>Oceanospirillales</taxon>
        <taxon>Endozoicomonadaceae</taxon>
        <taxon>Candidatus Endonucleibacter</taxon>
    </lineage>
</organism>
<comment type="caution">
    <text evidence="1">The sequence shown here is derived from an EMBL/GenBank/DDBJ whole genome shotgun (WGS) entry which is preliminary data.</text>
</comment>
<gene>
    <name evidence="1" type="ORF">QS748_04090</name>
</gene>
<keyword evidence="2" id="KW-1185">Reference proteome</keyword>
<evidence type="ECO:0000313" key="1">
    <source>
        <dbReference type="EMBL" id="MDP0588398.1"/>
    </source>
</evidence>
<reference evidence="1 2" key="1">
    <citation type="journal article" date="2023" name="bioRxiv">
        <title>An intranuclear bacterial parasite of deep-sea mussels expresses apoptosis inhibitors acquired from its host.</title>
        <authorList>
            <person name="Gonzalez Porras M.A."/>
            <person name="Assie A."/>
            <person name="Tietjen M."/>
            <person name="Violette M."/>
            <person name="Kleiner M."/>
            <person name="Gruber-Vodicka H."/>
            <person name="Dubilier N."/>
            <person name="Leisch N."/>
        </authorList>
    </citation>
    <scope>NUCLEOTIDE SEQUENCE [LARGE SCALE GENOMIC DNA]</scope>
    <source>
        <strain evidence="1">IAP13</strain>
    </source>
</reference>
<protein>
    <submittedName>
        <fullName evidence="1">Uncharacterized protein</fullName>
    </submittedName>
</protein>
<dbReference type="EMBL" id="JASXSV010000004">
    <property type="protein sequence ID" value="MDP0588398.1"/>
    <property type="molecule type" value="Genomic_DNA"/>
</dbReference>
<proteinExistence type="predicted"/>
<dbReference type="AlphaFoldDB" id="A0AA90NKL3"/>
<accession>A0AA90NKL3</accession>
<evidence type="ECO:0000313" key="2">
    <source>
        <dbReference type="Proteomes" id="UP001178148"/>
    </source>
</evidence>
<sequence length="302" mass="33446">MINNHVVMAKIGAIVLVVLFSFANLNPAFAGLGIGKEKTFKKNNVKVILTGACIFETDSGGMDPAGTSHKVSTDLRPLVHAQHQDKNDVAIIITPFFRDINPTKDSYSEIPVSAMRYCFFQDAFDLHDQAKWVKYPKNSEASVSSRSMSSTVFYVNNTPQDSLFSYHFDCIRAYLGLSNILSDTIDVKKLDDGIIDENNDEDYITKGAAYLNVQKGLAEITGALPASTTICHVVLPVFHAWGSESKIKELAVTAFCNSFLHDIERHIIIPSVIYVSLWSHSDQDVKEISDFLLEDNFEVVGG</sequence>
<name>A0AA90NKL3_9GAMM</name>
<dbReference type="Proteomes" id="UP001178148">
    <property type="component" value="Unassembled WGS sequence"/>
</dbReference>